<dbReference type="Proteomes" id="UP000308600">
    <property type="component" value="Unassembled WGS sequence"/>
</dbReference>
<gene>
    <name evidence="1" type="ORF">BDN72DRAFT_953988</name>
</gene>
<evidence type="ECO:0000313" key="2">
    <source>
        <dbReference type="Proteomes" id="UP000308600"/>
    </source>
</evidence>
<protein>
    <submittedName>
        <fullName evidence="1">Uncharacterized protein</fullName>
    </submittedName>
</protein>
<keyword evidence="2" id="KW-1185">Reference proteome</keyword>
<accession>A0ACD3BEA9</accession>
<dbReference type="EMBL" id="ML208260">
    <property type="protein sequence ID" value="TFK76205.1"/>
    <property type="molecule type" value="Genomic_DNA"/>
</dbReference>
<sequence>MVDHSDGEEPPQNIFTQDGDPIRFLLDDSIKGNQRRLGLRNLIQKHGGTLVASTSITDVMLVNQPAEERARRQIAFDIHKDRNLQKIWVEPFEWVKACIRIGAASHKRRREGMPGYIGRRRTEFTEDDDRHLARYLSTRIPYKEQGGRQGDNIYKDLCDLTKIINAEERESCQWVKRHTWQSWQNRYKKNQKRFDQMIEDLVGMNPPDEARTYYRDRRLGVGSNRRGSKKQYYEEEEEEEQQPKRKRRKVTTPDDESDEVVRSKGKEKAEVISLLSEDEDLEDHNSLFSDPEYDPKLFESYEPEAGPSGTLRVSSVPQSPTNEDEDPPSLPPAASQMTLVGRAEAWPPVRGRQSEPVPRNAGPTAFRKVRTAAPTPRESRATRSPFPELSLAPSREPSQPPLEAEDHQADEPFESLPPPPSPPRVEVEQPSTPQPPSPAPQSPPVRKRKRARNPPQVLVVEGPYRNTRSRSRSVEPTAAPPARRQRRTRQDVSNDENEGQLNALSEDIQAENVPRSPAVPTTSVSVPVTETFGDEQDVEHLLIEDISTGTGGGSHVRDVTEDNAAEVQDEHEEPDEEDEDEEMEPIQGDEYEDQGDGSEHSEVGEDEEPEEEDAVILPSPEHSPSPPRRLSSDDREAVDFLRTRFRSSPEVPDLDPDPDEALAAFNQLIQTSRPVSGASMTGRGSRVASSSRRSGNNDIMGRGGTRDSNGNGSVSTSSGQQIPMMMRMMAPPPSPGALLASQLIRTPRSSLTRQRKDSVSSAESIPLSGTRASEIKMQLEDEERHSPYKPPPGTRAARLTRKTKGRRRRQ</sequence>
<evidence type="ECO:0000313" key="1">
    <source>
        <dbReference type="EMBL" id="TFK76205.1"/>
    </source>
</evidence>
<name>A0ACD3BEA9_9AGAR</name>
<proteinExistence type="predicted"/>
<reference evidence="1 2" key="1">
    <citation type="journal article" date="2019" name="Nat. Ecol. Evol.">
        <title>Megaphylogeny resolves global patterns of mushroom evolution.</title>
        <authorList>
            <person name="Varga T."/>
            <person name="Krizsan K."/>
            <person name="Foldi C."/>
            <person name="Dima B."/>
            <person name="Sanchez-Garcia M."/>
            <person name="Sanchez-Ramirez S."/>
            <person name="Szollosi G.J."/>
            <person name="Szarkandi J.G."/>
            <person name="Papp V."/>
            <person name="Albert L."/>
            <person name="Andreopoulos W."/>
            <person name="Angelini C."/>
            <person name="Antonin V."/>
            <person name="Barry K.W."/>
            <person name="Bougher N.L."/>
            <person name="Buchanan P."/>
            <person name="Buyck B."/>
            <person name="Bense V."/>
            <person name="Catcheside P."/>
            <person name="Chovatia M."/>
            <person name="Cooper J."/>
            <person name="Damon W."/>
            <person name="Desjardin D."/>
            <person name="Finy P."/>
            <person name="Geml J."/>
            <person name="Haridas S."/>
            <person name="Hughes K."/>
            <person name="Justo A."/>
            <person name="Karasinski D."/>
            <person name="Kautmanova I."/>
            <person name="Kiss B."/>
            <person name="Kocsube S."/>
            <person name="Kotiranta H."/>
            <person name="LaButti K.M."/>
            <person name="Lechner B.E."/>
            <person name="Liimatainen K."/>
            <person name="Lipzen A."/>
            <person name="Lukacs Z."/>
            <person name="Mihaltcheva S."/>
            <person name="Morgado L.N."/>
            <person name="Niskanen T."/>
            <person name="Noordeloos M.E."/>
            <person name="Ohm R.A."/>
            <person name="Ortiz-Santana B."/>
            <person name="Ovrebo C."/>
            <person name="Racz N."/>
            <person name="Riley R."/>
            <person name="Savchenko A."/>
            <person name="Shiryaev A."/>
            <person name="Soop K."/>
            <person name="Spirin V."/>
            <person name="Szebenyi C."/>
            <person name="Tomsovsky M."/>
            <person name="Tulloss R.E."/>
            <person name="Uehling J."/>
            <person name="Grigoriev I.V."/>
            <person name="Vagvolgyi C."/>
            <person name="Papp T."/>
            <person name="Martin F.M."/>
            <person name="Miettinen O."/>
            <person name="Hibbett D.S."/>
            <person name="Nagy L.G."/>
        </authorList>
    </citation>
    <scope>NUCLEOTIDE SEQUENCE [LARGE SCALE GENOMIC DNA]</scope>
    <source>
        <strain evidence="1 2">NL-1719</strain>
    </source>
</reference>
<organism evidence="1 2">
    <name type="scientific">Pluteus cervinus</name>
    <dbReference type="NCBI Taxonomy" id="181527"/>
    <lineage>
        <taxon>Eukaryota</taxon>
        <taxon>Fungi</taxon>
        <taxon>Dikarya</taxon>
        <taxon>Basidiomycota</taxon>
        <taxon>Agaricomycotina</taxon>
        <taxon>Agaricomycetes</taxon>
        <taxon>Agaricomycetidae</taxon>
        <taxon>Agaricales</taxon>
        <taxon>Pluteineae</taxon>
        <taxon>Pluteaceae</taxon>
        <taxon>Pluteus</taxon>
    </lineage>
</organism>